<organism evidence="1">
    <name type="scientific">marine sediment metagenome</name>
    <dbReference type="NCBI Taxonomy" id="412755"/>
    <lineage>
        <taxon>unclassified sequences</taxon>
        <taxon>metagenomes</taxon>
        <taxon>ecological metagenomes</taxon>
    </lineage>
</organism>
<dbReference type="EMBL" id="BARV01000095">
    <property type="protein sequence ID" value="GAH93232.1"/>
    <property type="molecule type" value="Genomic_DNA"/>
</dbReference>
<name>X1JGU3_9ZZZZ</name>
<protein>
    <submittedName>
        <fullName evidence="1">Uncharacterized protein</fullName>
    </submittedName>
</protein>
<proteinExistence type="predicted"/>
<reference evidence="1" key="1">
    <citation type="journal article" date="2014" name="Front. Microbiol.">
        <title>High frequency of phylogenetically diverse reductive dehalogenase-homologous genes in deep subseafloor sedimentary metagenomes.</title>
        <authorList>
            <person name="Kawai M."/>
            <person name="Futagami T."/>
            <person name="Toyoda A."/>
            <person name="Takaki Y."/>
            <person name="Nishi S."/>
            <person name="Hori S."/>
            <person name="Arai W."/>
            <person name="Tsubouchi T."/>
            <person name="Morono Y."/>
            <person name="Uchiyama I."/>
            <person name="Ito T."/>
            <person name="Fujiyama A."/>
            <person name="Inagaki F."/>
            <person name="Takami H."/>
        </authorList>
    </citation>
    <scope>NUCLEOTIDE SEQUENCE</scope>
    <source>
        <strain evidence="1">Expedition CK06-06</strain>
    </source>
</reference>
<sequence length="100" mass="10554">MRTMKKLVCALALTVLLIAVMAVDGTMVLPGSPGSQLTAPELECAAAGPFPEIRLKAPHYDKDHNLIGCWGKGTKCVIVVMDVAGQERQLLIAAGGVLLR</sequence>
<accession>X1JGU3</accession>
<comment type="caution">
    <text evidence="1">The sequence shown here is derived from an EMBL/GenBank/DDBJ whole genome shotgun (WGS) entry which is preliminary data.</text>
</comment>
<dbReference type="AlphaFoldDB" id="X1JGU3"/>
<gene>
    <name evidence="1" type="ORF">S06H3_00512</name>
</gene>
<evidence type="ECO:0000313" key="1">
    <source>
        <dbReference type="EMBL" id="GAH93232.1"/>
    </source>
</evidence>